<dbReference type="PROSITE" id="PS51257">
    <property type="entry name" value="PROKAR_LIPOPROTEIN"/>
    <property type="match status" value="1"/>
</dbReference>
<keyword evidence="3" id="KW-1185">Reference proteome</keyword>
<dbReference type="InterPro" id="IPR021765">
    <property type="entry name" value="UstYa-like"/>
</dbReference>
<dbReference type="Proteomes" id="UP000799777">
    <property type="component" value="Unassembled WGS sequence"/>
</dbReference>
<evidence type="ECO:0000313" key="3">
    <source>
        <dbReference type="Proteomes" id="UP000799777"/>
    </source>
</evidence>
<evidence type="ECO:0000256" key="1">
    <source>
        <dbReference type="ARBA" id="ARBA00035112"/>
    </source>
</evidence>
<dbReference type="AlphaFoldDB" id="A0A9P4HBR5"/>
<gene>
    <name evidence="2" type="ORF">EK21DRAFT_110264</name>
</gene>
<accession>A0A9P4HBR5</accession>
<dbReference type="GO" id="GO:0043386">
    <property type="term" value="P:mycotoxin biosynthetic process"/>
    <property type="evidence" value="ECO:0007669"/>
    <property type="project" value="InterPro"/>
</dbReference>
<proteinExistence type="inferred from homology"/>
<dbReference type="Pfam" id="PF11807">
    <property type="entry name" value="UstYa"/>
    <property type="match status" value="1"/>
</dbReference>
<protein>
    <submittedName>
        <fullName evidence="2">Uncharacterized protein</fullName>
    </submittedName>
</protein>
<dbReference type="EMBL" id="ML978175">
    <property type="protein sequence ID" value="KAF2032051.1"/>
    <property type="molecule type" value="Genomic_DNA"/>
</dbReference>
<reference evidence="2" key="1">
    <citation type="journal article" date="2020" name="Stud. Mycol.">
        <title>101 Dothideomycetes genomes: a test case for predicting lifestyles and emergence of pathogens.</title>
        <authorList>
            <person name="Haridas S."/>
            <person name="Albert R."/>
            <person name="Binder M."/>
            <person name="Bloem J."/>
            <person name="Labutti K."/>
            <person name="Salamov A."/>
            <person name="Andreopoulos B."/>
            <person name="Baker S."/>
            <person name="Barry K."/>
            <person name="Bills G."/>
            <person name="Bluhm B."/>
            <person name="Cannon C."/>
            <person name="Castanera R."/>
            <person name="Culley D."/>
            <person name="Daum C."/>
            <person name="Ezra D."/>
            <person name="Gonzalez J."/>
            <person name="Henrissat B."/>
            <person name="Kuo A."/>
            <person name="Liang C."/>
            <person name="Lipzen A."/>
            <person name="Lutzoni F."/>
            <person name="Magnuson J."/>
            <person name="Mondo S."/>
            <person name="Nolan M."/>
            <person name="Ohm R."/>
            <person name="Pangilinan J."/>
            <person name="Park H.-J."/>
            <person name="Ramirez L."/>
            <person name="Alfaro M."/>
            <person name="Sun H."/>
            <person name="Tritt A."/>
            <person name="Yoshinaga Y."/>
            <person name="Zwiers L.-H."/>
            <person name="Turgeon B."/>
            <person name="Goodwin S."/>
            <person name="Spatafora J."/>
            <person name="Crous P."/>
            <person name="Grigoriev I."/>
        </authorList>
    </citation>
    <scope>NUCLEOTIDE SEQUENCE</scope>
    <source>
        <strain evidence="2">CBS 110217</strain>
    </source>
</reference>
<organism evidence="2 3">
    <name type="scientific">Setomelanomma holmii</name>
    <dbReference type="NCBI Taxonomy" id="210430"/>
    <lineage>
        <taxon>Eukaryota</taxon>
        <taxon>Fungi</taxon>
        <taxon>Dikarya</taxon>
        <taxon>Ascomycota</taxon>
        <taxon>Pezizomycotina</taxon>
        <taxon>Dothideomycetes</taxon>
        <taxon>Pleosporomycetidae</taxon>
        <taxon>Pleosporales</taxon>
        <taxon>Pleosporineae</taxon>
        <taxon>Phaeosphaeriaceae</taxon>
        <taxon>Setomelanomma</taxon>
    </lineage>
</organism>
<comment type="caution">
    <text evidence="2">The sequence shown here is derived from an EMBL/GenBank/DDBJ whole genome shotgun (WGS) entry which is preliminary data.</text>
</comment>
<sequence>MEKTACDVTNAAGTVRSYYSANGTSLSCNTAPVPMLVSDTSTVECPFGDNICLNGTAVEVQAKSINSRAHLGINARSDERVTHDRHLVCAPLNSRNYSKPVNDSEGNLERVEYYYEPQPGIDRYDPVAQNDAAESSCGDSENEPLVNQYTRLNLTLKVAHGNRRVRRRFLNTPMDNTYIVYDARVMEQWEDEEKSRPVEYFAEPSEEIDRNWHEIVEHHNVGIQEEVVKVMGRKRKGIKLPDGTCYGSIMVFHHMHCLVRYLNVVDCGLIATDDV</sequence>
<dbReference type="OrthoDB" id="3687641at2759"/>
<comment type="similarity">
    <text evidence="1">Belongs to the ustYa family.</text>
</comment>
<name>A0A9P4HBR5_9PLEO</name>
<evidence type="ECO:0000313" key="2">
    <source>
        <dbReference type="EMBL" id="KAF2032051.1"/>
    </source>
</evidence>